<dbReference type="NCBIfam" id="TIGR02937">
    <property type="entry name" value="sigma70-ECF"/>
    <property type="match status" value="1"/>
</dbReference>
<dbReference type="Pfam" id="PF04545">
    <property type="entry name" value="Sigma70_r4"/>
    <property type="match status" value="1"/>
</dbReference>
<evidence type="ECO:0000256" key="3">
    <source>
        <dbReference type="ARBA" id="ARBA00023125"/>
    </source>
</evidence>
<proteinExistence type="predicted"/>
<dbReference type="PANTHER" id="PTHR30385">
    <property type="entry name" value="SIGMA FACTOR F FLAGELLAR"/>
    <property type="match status" value="1"/>
</dbReference>
<evidence type="ECO:0000256" key="4">
    <source>
        <dbReference type="ARBA" id="ARBA00023163"/>
    </source>
</evidence>
<evidence type="ECO:0000259" key="7">
    <source>
        <dbReference type="Pfam" id="PF04545"/>
    </source>
</evidence>
<keyword evidence="1" id="KW-0805">Transcription regulation</keyword>
<evidence type="ECO:0000256" key="2">
    <source>
        <dbReference type="ARBA" id="ARBA00023082"/>
    </source>
</evidence>
<keyword evidence="4" id="KW-0804">Transcription</keyword>
<dbReference type="InterPro" id="IPR014284">
    <property type="entry name" value="RNA_pol_sigma-70_dom"/>
</dbReference>
<feature type="domain" description="RNA polymerase sigma-70 region 4" evidence="7">
    <location>
        <begin position="185"/>
        <end position="233"/>
    </location>
</feature>
<dbReference type="InterPro" id="IPR007624">
    <property type="entry name" value="RNA_pol_sigma70_r3"/>
</dbReference>
<dbReference type="GO" id="GO:0006352">
    <property type="term" value="P:DNA-templated transcription initiation"/>
    <property type="evidence" value="ECO:0007669"/>
    <property type="project" value="InterPro"/>
</dbReference>
<comment type="caution">
    <text evidence="8">The sequence shown here is derived from an EMBL/GenBank/DDBJ whole genome shotgun (WGS) entry which is preliminary data.</text>
</comment>
<gene>
    <name evidence="8" type="ORF">GCM10011519_14000</name>
</gene>
<dbReference type="Gene3D" id="1.20.140.160">
    <property type="match status" value="1"/>
</dbReference>
<sequence>MLDAARTGSRRVHDRLIDEVVEINMAVADTVASRYARRGLPAEDLRQVAYVALVRAAQRFDPERGKDFLAYLVPSVRGEIRRYFRDYGWMVRPPRRIQELQARIMTARKDLTDALGRAPEPAEVAARLQVSAEEIDEAMVGDGAFEPTSLDRPVGEGEATLGDLLGDDHDEHDPAEARIILAPLIDKLAERDKLIIELRFFHGRTQQEIADEIGVTQMQVSRLLSRIFRELREQITGHADATSLVD</sequence>
<keyword evidence="3" id="KW-0238">DNA-binding</keyword>
<feature type="domain" description="RNA polymerase sigma-70 region 2" evidence="6">
    <location>
        <begin position="30"/>
        <end position="89"/>
    </location>
</feature>
<keyword evidence="9" id="KW-1185">Reference proteome</keyword>
<dbReference type="Gene3D" id="1.20.120.1810">
    <property type="match status" value="1"/>
</dbReference>
<dbReference type="InterPro" id="IPR013325">
    <property type="entry name" value="RNA_pol_sigma_r2"/>
</dbReference>
<dbReference type="Pfam" id="PF04542">
    <property type="entry name" value="Sigma70_r2"/>
    <property type="match status" value="1"/>
</dbReference>
<dbReference type="GO" id="GO:0016987">
    <property type="term" value="F:sigma factor activity"/>
    <property type="evidence" value="ECO:0007669"/>
    <property type="project" value="UniProtKB-KW"/>
</dbReference>
<dbReference type="AlphaFoldDB" id="A0A917F4C0"/>
<reference evidence="8" key="1">
    <citation type="journal article" date="2014" name="Int. J. Syst. Evol. Microbiol.">
        <title>Complete genome sequence of Corynebacterium casei LMG S-19264T (=DSM 44701T), isolated from a smear-ripened cheese.</title>
        <authorList>
            <consortium name="US DOE Joint Genome Institute (JGI-PGF)"/>
            <person name="Walter F."/>
            <person name="Albersmeier A."/>
            <person name="Kalinowski J."/>
            <person name="Ruckert C."/>
        </authorList>
    </citation>
    <scope>NUCLEOTIDE SEQUENCE</scope>
    <source>
        <strain evidence="8">CGMCC 1.16067</strain>
    </source>
</reference>
<dbReference type="CDD" id="cd06171">
    <property type="entry name" value="Sigma70_r4"/>
    <property type="match status" value="1"/>
</dbReference>
<dbReference type="InterPro" id="IPR013324">
    <property type="entry name" value="RNA_pol_sigma_r3/r4-like"/>
</dbReference>
<evidence type="ECO:0000313" key="9">
    <source>
        <dbReference type="Proteomes" id="UP000649179"/>
    </source>
</evidence>
<dbReference type="Pfam" id="PF04539">
    <property type="entry name" value="Sigma70_r3"/>
    <property type="match status" value="1"/>
</dbReference>
<reference evidence="8" key="2">
    <citation type="submission" date="2020-09" db="EMBL/GenBank/DDBJ databases">
        <authorList>
            <person name="Sun Q."/>
            <person name="Zhou Y."/>
        </authorList>
    </citation>
    <scope>NUCLEOTIDE SEQUENCE</scope>
    <source>
        <strain evidence="8">CGMCC 1.16067</strain>
    </source>
</reference>
<dbReference type="InterPro" id="IPR007627">
    <property type="entry name" value="RNA_pol_sigma70_r2"/>
</dbReference>
<dbReference type="EMBL" id="BMKQ01000001">
    <property type="protein sequence ID" value="GGF41406.1"/>
    <property type="molecule type" value="Genomic_DNA"/>
</dbReference>
<accession>A0A917F4C0</accession>
<dbReference type="Proteomes" id="UP000649179">
    <property type="component" value="Unassembled WGS sequence"/>
</dbReference>
<dbReference type="InterPro" id="IPR007630">
    <property type="entry name" value="RNA_pol_sigma70_r4"/>
</dbReference>
<dbReference type="SUPFAM" id="SSF88946">
    <property type="entry name" value="Sigma2 domain of RNA polymerase sigma factors"/>
    <property type="match status" value="1"/>
</dbReference>
<dbReference type="SUPFAM" id="SSF88659">
    <property type="entry name" value="Sigma3 and sigma4 domains of RNA polymerase sigma factors"/>
    <property type="match status" value="2"/>
</dbReference>
<dbReference type="InterPro" id="IPR000943">
    <property type="entry name" value="RNA_pol_sigma70"/>
</dbReference>
<dbReference type="PRINTS" id="PR00046">
    <property type="entry name" value="SIGMA70FCT"/>
</dbReference>
<evidence type="ECO:0000256" key="1">
    <source>
        <dbReference type="ARBA" id="ARBA00023015"/>
    </source>
</evidence>
<dbReference type="InterPro" id="IPR014322">
    <property type="entry name" value="RNA_pol_sigma-B/F/G"/>
</dbReference>
<dbReference type="PANTHER" id="PTHR30385:SF4">
    <property type="entry name" value="RNA POLYMERASE SIGMA-E FACTOR"/>
    <property type="match status" value="1"/>
</dbReference>
<evidence type="ECO:0000259" key="5">
    <source>
        <dbReference type="Pfam" id="PF04539"/>
    </source>
</evidence>
<evidence type="ECO:0000259" key="6">
    <source>
        <dbReference type="Pfam" id="PF04542"/>
    </source>
</evidence>
<evidence type="ECO:0000313" key="8">
    <source>
        <dbReference type="EMBL" id="GGF41406.1"/>
    </source>
</evidence>
<name>A0A917F4C0_9ACTN</name>
<feature type="domain" description="RNA polymerase sigma-70 region 3" evidence="5">
    <location>
        <begin position="102"/>
        <end position="171"/>
    </location>
</feature>
<keyword evidence="2" id="KW-0731">Sigma factor</keyword>
<dbReference type="GO" id="GO:0003677">
    <property type="term" value="F:DNA binding"/>
    <property type="evidence" value="ECO:0007669"/>
    <property type="project" value="UniProtKB-KW"/>
</dbReference>
<organism evidence="8 9">
    <name type="scientific">Marmoricola endophyticus</name>
    <dbReference type="NCBI Taxonomy" id="2040280"/>
    <lineage>
        <taxon>Bacteria</taxon>
        <taxon>Bacillati</taxon>
        <taxon>Actinomycetota</taxon>
        <taxon>Actinomycetes</taxon>
        <taxon>Propionibacteriales</taxon>
        <taxon>Nocardioidaceae</taxon>
        <taxon>Marmoricola</taxon>
    </lineage>
</organism>
<dbReference type="NCBIfam" id="TIGR02980">
    <property type="entry name" value="SigBFG"/>
    <property type="match status" value="1"/>
</dbReference>
<protein>
    <submittedName>
        <fullName evidence="8">Alternative sigma factor SigF</fullName>
    </submittedName>
</protein>